<dbReference type="PANTHER" id="PTHR30037:SF4">
    <property type="entry name" value="DNA-3-METHYLADENINE GLYCOSYLASE I"/>
    <property type="match status" value="1"/>
</dbReference>
<reference evidence="3" key="1">
    <citation type="submission" date="2016-09" db="EMBL/GenBank/DDBJ databases">
        <authorList>
            <person name="Varghese N."/>
            <person name="Submissions S."/>
        </authorList>
    </citation>
    <scope>NUCLEOTIDE SEQUENCE [LARGE SCALE GENOMIC DNA]</scope>
    <source>
        <strain evidence="3">ANC 4466</strain>
    </source>
</reference>
<feature type="binding site" evidence="1">
    <location>
        <position position="199"/>
    </location>
    <ligand>
        <name>Zn(2+)</name>
        <dbReference type="ChEBI" id="CHEBI:29105"/>
    </ligand>
</feature>
<feature type="binding site" evidence="1">
    <location>
        <position position="8"/>
    </location>
    <ligand>
        <name>Zn(2+)</name>
        <dbReference type="ChEBI" id="CHEBI:29105"/>
    </ligand>
</feature>
<dbReference type="Pfam" id="PF03352">
    <property type="entry name" value="Adenine_glyco"/>
    <property type="match status" value="1"/>
</dbReference>
<feature type="binding site" evidence="1">
    <location>
        <position position="195"/>
    </location>
    <ligand>
        <name>Zn(2+)</name>
        <dbReference type="ChEBI" id="CHEBI:29105"/>
    </ligand>
</feature>
<evidence type="ECO:0000313" key="2">
    <source>
        <dbReference type="EMBL" id="SNX46292.1"/>
    </source>
</evidence>
<dbReference type="InterPro" id="IPR011257">
    <property type="entry name" value="DNA_glycosylase"/>
</dbReference>
<evidence type="ECO:0000256" key="1">
    <source>
        <dbReference type="PIRSR" id="PIRSR605019-1"/>
    </source>
</evidence>
<dbReference type="InterPro" id="IPR005019">
    <property type="entry name" value="Adenine_glyco"/>
</dbReference>
<dbReference type="GO" id="GO:0008725">
    <property type="term" value="F:DNA-3-methyladenine glycosylase activity"/>
    <property type="evidence" value="ECO:0007669"/>
    <property type="project" value="InterPro"/>
</dbReference>
<sequence>MTTQPQRCFWVSQEALYQCYHDQEWGQVCLDDQALFEQFCLEGQQAGLSWWMVLKKRENYRHYFFQYPIEQIANFSDEQIKEILLDAGIIRHHGKLLAIRENARLWLKYTTEFESLNSHTELSAMTFWLWQHAFYSKAEILNQIAVRRHAKLIDYDLDQLRSWYLSERLKKLGFKFVGQSIIHAYMQAVGMFNHHDKSCFCYQQVEPQRFAVQQRFFPRPD</sequence>
<keyword evidence="1" id="KW-0479">Metal-binding</keyword>
<organism evidence="2 3">
    <name type="scientific">Acinetobacter puyangensis</name>
    <dbReference type="NCBI Taxonomy" id="1096779"/>
    <lineage>
        <taxon>Bacteria</taxon>
        <taxon>Pseudomonadati</taxon>
        <taxon>Pseudomonadota</taxon>
        <taxon>Gammaproteobacteria</taxon>
        <taxon>Moraxellales</taxon>
        <taxon>Moraxellaceae</taxon>
        <taxon>Acinetobacter</taxon>
    </lineage>
</organism>
<keyword evidence="1" id="KW-0862">Zinc</keyword>
<dbReference type="GO" id="GO:0046872">
    <property type="term" value="F:metal ion binding"/>
    <property type="evidence" value="ECO:0007669"/>
    <property type="project" value="UniProtKB-KW"/>
</dbReference>
<dbReference type="SUPFAM" id="SSF48150">
    <property type="entry name" value="DNA-glycosylase"/>
    <property type="match status" value="1"/>
</dbReference>
<dbReference type="EMBL" id="OANT01000010">
    <property type="protein sequence ID" value="SNX46292.1"/>
    <property type="molecule type" value="Genomic_DNA"/>
</dbReference>
<dbReference type="PANTHER" id="PTHR30037">
    <property type="entry name" value="DNA-3-METHYLADENINE GLYCOSYLASE 1"/>
    <property type="match status" value="1"/>
</dbReference>
<dbReference type="InterPro" id="IPR052891">
    <property type="entry name" value="DNA-3mA_glycosylase"/>
</dbReference>
<keyword evidence="3" id="KW-1185">Reference proteome</keyword>
<dbReference type="AlphaFoldDB" id="A0A240EC74"/>
<feature type="binding site" evidence="1">
    <location>
        <position position="21"/>
    </location>
    <ligand>
        <name>Zn(2+)</name>
        <dbReference type="ChEBI" id="CHEBI:29105"/>
    </ligand>
</feature>
<name>A0A240EC74_9GAMM</name>
<dbReference type="Gene3D" id="1.10.340.30">
    <property type="entry name" value="Hypothetical protein, domain 2"/>
    <property type="match status" value="1"/>
</dbReference>
<protein>
    <submittedName>
        <fullName evidence="2">DNA-3-methyladenine glycosylase I</fullName>
    </submittedName>
</protein>
<dbReference type="GO" id="GO:0006284">
    <property type="term" value="P:base-excision repair"/>
    <property type="evidence" value="ECO:0007669"/>
    <property type="project" value="InterPro"/>
</dbReference>
<gene>
    <name evidence="2" type="ORF">SAMN05421731_11039</name>
</gene>
<accession>A0A240EC74</accession>
<dbReference type="RefSeq" id="WP_097080040.1">
    <property type="nucleotide sequence ID" value="NZ_BAABHT010000017.1"/>
</dbReference>
<proteinExistence type="predicted"/>
<dbReference type="OrthoDB" id="9807664at2"/>
<evidence type="ECO:0000313" key="3">
    <source>
        <dbReference type="Proteomes" id="UP000219042"/>
    </source>
</evidence>
<dbReference type="Proteomes" id="UP000219042">
    <property type="component" value="Unassembled WGS sequence"/>
</dbReference>